<dbReference type="InterPro" id="IPR005500">
    <property type="entry name" value="DUF309"/>
</dbReference>
<dbReference type="SUPFAM" id="SSF140663">
    <property type="entry name" value="TTHA0068-like"/>
    <property type="match status" value="1"/>
</dbReference>
<dbReference type="Pfam" id="PF03745">
    <property type="entry name" value="DUF309"/>
    <property type="match status" value="1"/>
</dbReference>
<proteinExistence type="predicted"/>
<evidence type="ECO:0000313" key="1">
    <source>
        <dbReference type="EMBL" id="SVA68291.1"/>
    </source>
</evidence>
<gene>
    <name evidence="1" type="ORF">METZ01_LOCUS121145</name>
</gene>
<organism evidence="1">
    <name type="scientific">marine metagenome</name>
    <dbReference type="NCBI Taxonomy" id="408172"/>
    <lineage>
        <taxon>unclassified sequences</taxon>
        <taxon>metagenomes</taxon>
        <taxon>ecological metagenomes</taxon>
    </lineage>
</organism>
<reference evidence="1" key="1">
    <citation type="submission" date="2018-05" db="EMBL/GenBank/DDBJ databases">
        <authorList>
            <person name="Lanie J.A."/>
            <person name="Ng W.-L."/>
            <person name="Kazmierczak K.M."/>
            <person name="Andrzejewski T.M."/>
            <person name="Davidsen T.M."/>
            <person name="Wayne K.J."/>
            <person name="Tettelin H."/>
            <person name="Glass J.I."/>
            <person name="Rusch D."/>
            <person name="Podicherti R."/>
            <person name="Tsui H.-C.T."/>
            <person name="Winkler M.E."/>
        </authorList>
    </citation>
    <scope>NUCLEOTIDE SEQUENCE</scope>
</reference>
<protein>
    <recommendedName>
        <fullName evidence="2">DUF309 domain-containing protein</fullName>
    </recommendedName>
</protein>
<dbReference type="PANTHER" id="PTHR34796">
    <property type="entry name" value="EXPRESSED PROTEIN"/>
    <property type="match status" value="1"/>
</dbReference>
<dbReference type="Gene3D" id="1.10.3450.10">
    <property type="entry name" value="TTHA0068-like"/>
    <property type="match status" value="1"/>
</dbReference>
<sequence length="108" mass="12642">MNEYSKGDYFEAHESWEDLWSDYNFPDRKFIQGLIQLSVSFVHLGNNNLIGAKNLLQKCQHKFDDYEGFHRGINIAELKSSIEAVEIVYSELKDVRKFDWDLVPVLKG</sequence>
<evidence type="ECO:0008006" key="2">
    <source>
        <dbReference type="Google" id="ProtNLM"/>
    </source>
</evidence>
<dbReference type="EMBL" id="UINC01016396">
    <property type="protein sequence ID" value="SVA68291.1"/>
    <property type="molecule type" value="Genomic_DNA"/>
</dbReference>
<dbReference type="PANTHER" id="PTHR34796:SF1">
    <property type="entry name" value="EXPRESSED PROTEIN"/>
    <property type="match status" value="1"/>
</dbReference>
<accession>A0A381XV47</accession>
<dbReference type="AlphaFoldDB" id="A0A381XV47"/>
<name>A0A381XV47_9ZZZZ</name>
<dbReference type="InterPro" id="IPR023203">
    <property type="entry name" value="TTHA0068_sf"/>
</dbReference>